<feature type="compositionally biased region" description="Polar residues" evidence="1">
    <location>
        <begin position="1"/>
        <end position="16"/>
    </location>
</feature>
<reference evidence="2 3" key="1">
    <citation type="journal article" date="2021" name="BMC Genomics">
        <title>Datura genome reveals duplications of psychoactive alkaloid biosynthetic genes and high mutation rate following tissue culture.</title>
        <authorList>
            <person name="Rajewski A."/>
            <person name="Carter-House D."/>
            <person name="Stajich J."/>
            <person name="Litt A."/>
        </authorList>
    </citation>
    <scope>NUCLEOTIDE SEQUENCE [LARGE SCALE GENOMIC DNA]</scope>
    <source>
        <strain evidence="2">AR-01</strain>
    </source>
</reference>
<comment type="caution">
    <text evidence="2">The sequence shown here is derived from an EMBL/GenBank/DDBJ whole genome shotgun (WGS) entry which is preliminary data.</text>
</comment>
<proteinExistence type="predicted"/>
<sequence length="54" mass="6228">NTQLNTDRLEENTSADTHALLDQQAEQPRVAERRSSRNTQPPVWVKDFVSLNIH</sequence>
<protein>
    <submittedName>
        <fullName evidence="2">Uncharacterized protein</fullName>
    </submittedName>
</protein>
<accession>A0ABS8VG69</accession>
<dbReference type="EMBL" id="JACEIK010004741">
    <property type="protein sequence ID" value="MCD9646288.1"/>
    <property type="molecule type" value="Genomic_DNA"/>
</dbReference>
<feature type="non-terminal residue" evidence="2">
    <location>
        <position position="54"/>
    </location>
</feature>
<dbReference type="Proteomes" id="UP000823775">
    <property type="component" value="Unassembled WGS sequence"/>
</dbReference>
<feature type="region of interest" description="Disordered" evidence="1">
    <location>
        <begin position="1"/>
        <end position="42"/>
    </location>
</feature>
<feature type="non-terminal residue" evidence="2">
    <location>
        <position position="1"/>
    </location>
</feature>
<gene>
    <name evidence="2" type="ORF">HAX54_036017</name>
</gene>
<keyword evidence="3" id="KW-1185">Reference proteome</keyword>
<evidence type="ECO:0000313" key="3">
    <source>
        <dbReference type="Proteomes" id="UP000823775"/>
    </source>
</evidence>
<evidence type="ECO:0000313" key="2">
    <source>
        <dbReference type="EMBL" id="MCD9646288.1"/>
    </source>
</evidence>
<organism evidence="2 3">
    <name type="scientific">Datura stramonium</name>
    <name type="common">Jimsonweed</name>
    <name type="synonym">Common thornapple</name>
    <dbReference type="NCBI Taxonomy" id="4076"/>
    <lineage>
        <taxon>Eukaryota</taxon>
        <taxon>Viridiplantae</taxon>
        <taxon>Streptophyta</taxon>
        <taxon>Embryophyta</taxon>
        <taxon>Tracheophyta</taxon>
        <taxon>Spermatophyta</taxon>
        <taxon>Magnoliopsida</taxon>
        <taxon>eudicotyledons</taxon>
        <taxon>Gunneridae</taxon>
        <taxon>Pentapetalae</taxon>
        <taxon>asterids</taxon>
        <taxon>lamiids</taxon>
        <taxon>Solanales</taxon>
        <taxon>Solanaceae</taxon>
        <taxon>Solanoideae</taxon>
        <taxon>Datureae</taxon>
        <taxon>Datura</taxon>
    </lineage>
</organism>
<evidence type="ECO:0000256" key="1">
    <source>
        <dbReference type="SAM" id="MobiDB-lite"/>
    </source>
</evidence>
<name>A0ABS8VG69_DATST</name>